<protein>
    <submittedName>
        <fullName evidence="7">7,8-dihydro-8-oxoguanine-triphosphatase</fullName>
    </submittedName>
</protein>
<dbReference type="InterPro" id="IPR014078">
    <property type="entry name" value="Nudix_YtkD"/>
</dbReference>
<evidence type="ECO:0000256" key="4">
    <source>
        <dbReference type="ARBA" id="ARBA00022801"/>
    </source>
</evidence>
<dbReference type="AlphaFoldDB" id="A0A0B5AP17"/>
<dbReference type="EMBL" id="CP009416">
    <property type="protein sequence ID" value="AJD91856.1"/>
    <property type="molecule type" value="Genomic_DNA"/>
</dbReference>
<gene>
    <name evidence="7" type="ORF">JMA_25390</name>
</gene>
<dbReference type="PROSITE" id="PS51462">
    <property type="entry name" value="NUDIX"/>
    <property type="match status" value="1"/>
</dbReference>
<dbReference type="PANTHER" id="PTHR43758">
    <property type="entry name" value="7,8-DIHYDRO-8-OXOGUANINE TRIPHOSPHATASE"/>
    <property type="match status" value="1"/>
</dbReference>
<dbReference type="BioCyc" id="JESP1508404:G14D9-11795-MONOMER"/>
<dbReference type="OrthoDB" id="9131041at2"/>
<keyword evidence="4" id="KW-0378">Hydrolase</keyword>
<dbReference type="GO" id="GO:0016818">
    <property type="term" value="F:hydrolase activity, acting on acid anhydrides, in phosphorus-containing anhydrides"/>
    <property type="evidence" value="ECO:0007669"/>
    <property type="project" value="TreeGrafter"/>
</dbReference>
<name>A0A0B5AP17_9BACL</name>
<dbReference type="Gene3D" id="3.90.79.10">
    <property type="entry name" value="Nucleoside Triphosphate Pyrophosphohydrolase"/>
    <property type="match status" value="1"/>
</dbReference>
<dbReference type="PANTHER" id="PTHR43758:SF8">
    <property type="entry name" value="8-OXO-DGTP DIPHOSPHATASE YTKD-RELATED"/>
    <property type="match status" value="1"/>
</dbReference>
<dbReference type="SUPFAM" id="SSF55811">
    <property type="entry name" value="Nudix"/>
    <property type="match status" value="1"/>
</dbReference>
<dbReference type="PROSITE" id="PS00893">
    <property type="entry name" value="NUDIX_BOX"/>
    <property type="match status" value="1"/>
</dbReference>
<dbReference type="InterPro" id="IPR000086">
    <property type="entry name" value="NUDIX_hydrolase_dom"/>
</dbReference>
<evidence type="ECO:0000256" key="2">
    <source>
        <dbReference type="ARBA" id="ARBA00005582"/>
    </source>
</evidence>
<dbReference type="Pfam" id="PF00293">
    <property type="entry name" value="NUDIX"/>
    <property type="match status" value="1"/>
</dbReference>
<evidence type="ECO:0000256" key="1">
    <source>
        <dbReference type="ARBA" id="ARBA00001946"/>
    </source>
</evidence>
<keyword evidence="5" id="KW-0460">Magnesium</keyword>
<dbReference type="NCBIfam" id="TIGR02705">
    <property type="entry name" value="nudix_YtkD"/>
    <property type="match status" value="1"/>
</dbReference>
<feature type="domain" description="Nudix hydrolase" evidence="6">
    <location>
        <begin position="21"/>
        <end position="151"/>
    </location>
</feature>
<dbReference type="Proteomes" id="UP000031449">
    <property type="component" value="Chromosome"/>
</dbReference>
<proteinExistence type="inferred from homology"/>
<dbReference type="GO" id="GO:0005737">
    <property type="term" value="C:cytoplasm"/>
    <property type="evidence" value="ECO:0007669"/>
    <property type="project" value="TreeGrafter"/>
</dbReference>
<dbReference type="KEGG" id="jeo:JMA_25390"/>
<organism evidence="7 8">
    <name type="scientific">Jeotgalibacillus malaysiensis</name>
    <dbReference type="NCBI Taxonomy" id="1508404"/>
    <lineage>
        <taxon>Bacteria</taxon>
        <taxon>Bacillati</taxon>
        <taxon>Bacillota</taxon>
        <taxon>Bacilli</taxon>
        <taxon>Bacillales</taxon>
        <taxon>Caryophanaceae</taxon>
        <taxon>Jeotgalibacillus</taxon>
    </lineage>
</organism>
<dbReference type="InterPro" id="IPR020084">
    <property type="entry name" value="NUDIX_hydrolase_CS"/>
</dbReference>
<reference evidence="7 8" key="1">
    <citation type="submission" date="2014-08" db="EMBL/GenBank/DDBJ databases">
        <title>Complete genome of a marine bacteria Jeotgalibacillus malaysiensis.</title>
        <authorList>
            <person name="Yaakop A.S."/>
            <person name="Chan K.-G."/>
            <person name="Goh K.M."/>
        </authorList>
    </citation>
    <scope>NUCLEOTIDE SEQUENCE [LARGE SCALE GENOMIC DNA]</scope>
    <source>
        <strain evidence="7 8">D5</strain>
    </source>
</reference>
<evidence type="ECO:0000256" key="5">
    <source>
        <dbReference type="ARBA" id="ARBA00022842"/>
    </source>
</evidence>
<dbReference type="GO" id="GO:0046872">
    <property type="term" value="F:metal ion binding"/>
    <property type="evidence" value="ECO:0007669"/>
    <property type="project" value="UniProtKB-KW"/>
</dbReference>
<accession>A0A0B5AP17</accession>
<dbReference type="InterPro" id="IPR015797">
    <property type="entry name" value="NUDIX_hydrolase-like_dom_sf"/>
</dbReference>
<comment type="cofactor">
    <cofactor evidence="1">
        <name>Mg(2+)</name>
        <dbReference type="ChEBI" id="CHEBI:18420"/>
    </cofactor>
</comment>
<evidence type="ECO:0000313" key="8">
    <source>
        <dbReference type="Proteomes" id="UP000031449"/>
    </source>
</evidence>
<evidence type="ECO:0000256" key="3">
    <source>
        <dbReference type="ARBA" id="ARBA00022723"/>
    </source>
</evidence>
<keyword evidence="8" id="KW-1185">Reference proteome</keyword>
<dbReference type="STRING" id="1508404.JMA_25390"/>
<keyword evidence="3" id="KW-0479">Metal-binding</keyword>
<evidence type="ECO:0000259" key="6">
    <source>
        <dbReference type="PROSITE" id="PS51462"/>
    </source>
</evidence>
<evidence type="ECO:0000313" key="7">
    <source>
        <dbReference type="EMBL" id="AJD91856.1"/>
    </source>
</evidence>
<dbReference type="HOGENOM" id="CLU_119467_0_0_9"/>
<sequence length="161" mass="18343">MYQFTDDNGYTVTYSYDQHPFSASPAHVFILTRYNGQWVLTQHKKRGIEFPGGKVEKGESTLEAASREVMEELGGNVGELIYIGQYKVDVEPEIIKSVYYTELESLTPKSDYHETAGPVMITGDLLKERFNDEFSFIMKDETVRLSIEFIQHELDGGRSIG</sequence>
<comment type="similarity">
    <text evidence="2">Belongs to the Nudix hydrolase family.</text>
</comment>